<feature type="domain" description="Heterokaryon incompatibility" evidence="2">
    <location>
        <begin position="47"/>
        <end position="187"/>
    </location>
</feature>
<dbReference type="OrthoDB" id="4587016at2759"/>
<accession>A0A139YBX8</accession>
<dbReference type="Proteomes" id="UP000009096">
    <property type="component" value="Unassembled WGS sequence"/>
</dbReference>
<dbReference type="KEGG" id="fvr:FVEG_14003"/>
<dbReference type="GeneID" id="30071299"/>
<gene>
    <name evidence="3" type="ORF">FVEG_14003</name>
</gene>
<name>A0A139YBX8_GIBM7</name>
<reference evidence="4" key="1">
    <citation type="journal article" date="2007" name="Science">
        <title>The Fusarium graminearum genome reveals a link between localized polymorphism and pathogen specialization.</title>
        <authorList>
            <person name="Cuomo C.A."/>
            <person name="Gueldener U."/>
            <person name="Xu J.-R."/>
            <person name="Trail F."/>
            <person name="Turgeon B.G."/>
            <person name="Di Pietro A."/>
            <person name="Walton J.D."/>
            <person name="Ma L.-J."/>
            <person name="Baker S.E."/>
            <person name="Rep M."/>
            <person name="Adam G."/>
            <person name="Antoniw J."/>
            <person name="Baldwin T."/>
            <person name="Calvo S.E."/>
            <person name="Chang Y.-L."/>
            <person name="DeCaprio D."/>
            <person name="Gale L.R."/>
            <person name="Gnerre S."/>
            <person name="Goswami R.S."/>
            <person name="Hammond-Kosack K."/>
            <person name="Harris L.J."/>
            <person name="Hilburn K."/>
            <person name="Kennell J.C."/>
            <person name="Kroken S."/>
            <person name="Magnuson J.K."/>
            <person name="Mannhaupt G."/>
            <person name="Mauceli E.W."/>
            <person name="Mewes H.-W."/>
            <person name="Mitterbauer R."/>
            <person name="Muehlbauer G."/>
            <person name="Muensterkoetter M."/>
            <person name="Nelson D."/>
            <person name="O'Donnell K."/>
            <person name="Ouellet T."/>
            <person name="Qi W."/>
            <person name="Quesneville H."/>
            <person name="Roncero M.I.G."/>
            <person name="Seong K.-Y."/>
            <person name="Tetko I.V."/>
            <person name="Urban M."/>
            <person name="Waalwijk C."/>
            <person name="Ward T.J."/>
            <person name="Yao J."/>
            <person name="Birren B.W."/>
            <person name="Kistler H.C."/>
        </authorList>
    </citation>
    <scope>NUCLEOTIDE SEQUENCE [LARGE SCALE GENOMIC DNA]</scope>
    <source>
        <strain evidence="4">M3125 / FGSC 7600</strain>
    </source>
</reference>
<dbReference type="RefSeq" id="XP_018762442.1">
    <property type="nucleotide sequence ID" value="XM_018903341.1"/>
</dbReference>
<evidence type="ECO:0000259" key="2">
    <source>
        <dbReference type="Pfam" id="PF06985"/>
    </source>
</evidence>
<dbReference type="EMBL" id="DS486010">
    <property type="protein sequence ID" value="KYG13758.1"/>
    <property type="molecule type" value="Genomic_DNA"/>
</dbReference>
<organism evidence="3 4">
    <name type="scientific">Gibberella moniliformis (strain M3125 / FGSC 7600)</name>
    <name type="common">Maize ear and stalk rot fungus</name>
    <name type="synonym">Fusarium verticillioides</name>
    <dbReference type="NCBI Taxonomy" id="334819"/>
    <lineage>
        <taxon>Eukaryota</taxon>
        <taxon>Fungi</taxon>
        <taxon>Dikarya</taxon>
        <taxon>Ascomycota</taxon>
        <taxon>Pezizomycotina</taxon>
        <taxon>Sordariomycetes</taxon>
        <taxon>Hypocreomycetidae</taxon>
        <taxon>Hypocreales</taxon>
        <taxon>Nectriaceae</taxon>
        <taxon>Fusarium</taxon>
        <taxon>Fusarium fujikuroi species complex</taxon>
    </lineage>
</organism>
<dbReference type="PANTHER" id="PTHR24148:SF73">
    <property type="entry name" value="HET DOMAIN PROTEIN (AFU_ORTHOLOGUE AFUA_8G01020)"/>
    <property type="match status" value="1"/>
</dbReference>
<dbReference type="VEuPathDB" id="FungiDB:FVEG_14003"/>
<evidence type="ECO:0000313" key="4">
    <source>
        <dbReference type="Proteomes" id="UP000009096"/>
    </source>
</evidence>
<feature type="compositionally biased region" description="Polar residues" evidence="1">
    <location>
        <begin position="372"/>
        <end position="385"/>
    </location>
</feature>
<dbReference type="Pfam" id="PF06985">
    <property type="entry name" value="HET"/>
    <property type="match status" value="1"/>
</dbReference>
<proteinExistence type="predicted"/>
<dbReference type="Pfam" id="PF26639">
    <property type="entry name" value="Het-6_barrel"/>
    <property type="match status" value="1"/>
</dbReference>
<feature type="region of interest" description="Disordered" evidence="1">
    <location>
        <begin position="371"/>
        <end position="397"/>
    </location>
</feature>
<evidence type="ECO:0000313" key="3">
    <source>
        <dbReference type="EMBL" id="KYG13758.1"/>
    </source>
</evidence>
<dbReference type="AlphaFoldDB" id="A0A139YBX8"/>
<evidence type="ECO:0000256" key="1">
    <source>
        <dbReference type="SAM" id="MobiDB-lite"/>
    </source>
</evidence>
<dbReference type="InterPro" id="IPR010730">
    <property type="entry name" value="HET"/>
</dbReference>
<reference evidence="3 4" key="2">
    <citation type="journal article" date="2010" name="Nature">
        <title>Comparative genomics reveals mobile pathogenicity chromosomes in Fusarium.</title>
        <authorList>
            <person name="Ma L.J."/>
            <person name="van der Does H.C."/>
            <person name="Borkovich K.A."/>
            <person name="Coleman J.J."/>
            <person name="Daboussi M.J."/>
            <person name="Di Pietro A."/>
            <person name="Dufresne M."/>
            <person name="Freitag M."/>
            <person name="Grabherr M."/>
            <person name="Henrissat B."/>
            <person name="Houterman P.M."/>
            <person name="Kang S."/>
            <person name="Shim W.B."/>
            <person name="Woloshuk C."/>
            <person name="Xie X."/>
            <person name="Xu J.R."/>
            <person name="Antoniw J."/>
            <person name="Baker S.E."/>
            <person name="Bluhm B.H."/>
            <person name="Breakspear A."/>
            <person name="Brown D.W."/>
            <person name="Butchko R.A."/>
            <person name="Chapman S."/>
            <person name="Coulson R."/>
            <person name="Coutinho P.M."/>
            <person name="Danchin E.G."/>
            <person name="Diener A."/>
            <person name="Gale L.R."/>
            <person name="Gardiner D.M."/>
            <person name="Goff S."/>
            <person name="Hammond-Kosack K.E."/>
            <person name="Hilburn K."/>
            <person name="Hua-Van A."/>
            <person name="Jonkers W."/>
            <person name="Kazan K."/>
            <person name="Kodira C.D."/>
            <person name="Koehrsen M."/>
            <person name="Kumar L."/>
            <person name="Lee Y.H."/>
            <person name="Li L."/>
            <person name="Manners J.M."/>
            <person name="Miranda-Saavedra D."/>
            <person name="Mukherjee M."/>
            <person name="Park G."/>
            <person name="Park J."/>
            <person name="Park S.Y."/>
            <person name="Proctor R.H."/>
            <person name="Regev A."/>
            <person name="Ruiz-Roldan M.C."/>
            <person name="Sain D."/>
            <person name="Sakthikumar S."/>
            <person name="Sykes S."/>
            <person name="Schwartz D.C."/>
            <person name="Turgeon B.G."/>
            <person name="Wapinski I."/>
            <person name="Yoder O."/>
            <person name="Young S."/>
            <person name="Zeng Q."/>
            <person name="Zhou S."/>
            <person name="Galagan J."/>
            <person name="Cuomo C.A."/>
            <person name="Kistler H.C."/>
            <person name="Rep M."/>
        </authorList>
    </citation>
    <scope>NUCLEOTIDE SEQUENCE [LARGE SCALE GENOMIC DNA]</scope>
    <source>
        <strain evidence="4">M3125 / FGSC 7600</strain>
    </source>
</reference>
<dbReference type="PANTHER" id="PTHR24148">
    <property type="entry name" value="ANKYRIN REPEAT DOMAIN-CONTAINING PROTEIN 39 HOMOLOG-RELATED"/>
    <property type="match status" value="1"/>
</dbReference>
<dbReference type="InterPro" id="IPR052895">
    <property type="entry name" value="HetReg/Transcr_Mod"/>
</dbReference>
<protein>
    <recommendedName>
        <fullName evidence="2">Heterokaryon incompatibility domain-containing protein</fullName>
    </recommendedName>
</protein>
<sequence length="651" mass="72706">MPPNPTCYTKCKISSGQIRLLQVEQCVLGLPLTCRLSSVILKAAPAYTALSYMWGDHVEKSNIVINGFATTITKSLETALRALEGYKAGRKLWIDQICIDQSSPDEKAFQIPLMGDIYALAEQSVSWLGESNDGSDKAMDILDQYGTASRTRPTSTEDGSLIDDSVLEVLLPLFNRQYFSRGWIIQEIAIPARMLFQCGSRAIIEANFTTAVTLFYSQFRSLVADYSRTVSLPPASGLVAAIPKNVKLIATRLELMLPAIQTREAYQDIHQRRELTMISLMRRFSMGTTNFTELQDRIFGFAGIAYDAEELGLKSTGMYSDDWVRIYTHVTVRMCERNETAILEHVQWPKSNNALPSWVPDFSVPQYPRLRSATQSPAGSPSLSFSAGGASDQPKSRWEFDNSNGQLSFSALLVDEIREVGSLCGGDPVLERHSAIDLAQYFTVCSEVEYFCQKSIHLQQHGTFKIYPSLKRASEGSWRTLAFDRELVAGQQSKQRAAERTMRGYYQASQIHRWVTAIGQGHSLSQTIPLTLEHEMELAAAPADKRVEKENELRLSRLSWSQDALSFTASLQLLQGKKPFLTKNGLIGIGQGDIRVGDCICVARGLDVPFILRILEKGAQKYYFKGEAYCDGIMDGEAWGMNFQKFRAVVV</sequence>
<keyword evidence="4" id="KW-1185">Reference proteome</keyword>